<gene>
    <name evidence="1" type="ORF">Q31a_05360</name>
</gene>
<proteinExistence type="predicted"/>
<reference evidence="1 2" key="1">
    <citation type="submission" date="2019-02" db="EMBL/GenBank/DDBJ databases">
        <title>Deep-cultivation of Planctomycetes and their phenomic and genomic characterization uncovers novel biology.</title>
        <authorList>
            <person name="Wiegand S."/>
            <person name="Jogler M."/>
            <person name="Boedeker C."/>
            <person name="Pinto D."/>
            <person name="Vollmers J."/>
            <person name="Rivas-Marin E."/>
            <person name="Kohn T."/>
            <person name="Peeters S.H."/>
            <person name="Heuer A."/>
            <person name="Rast P."/>
            <person name="Oberbeckmann S."/>
            <person name="Bunk B."/>
            <person name="Jeske O."/>
            <person name="Meyerdierks A."/>
            <person name="Storesund J.E."/>
            <person name="Kallscheuer N."/>
            <person name="Luecker S."/>
            <person name="Lage O.M."/>
            <person name="Pohl T."/>
            <person name="Merkel B.J."/>
            <person name="Hornburger P."/>
            <person name="Mueller R.-W."/>
            <person name="Bruemmer F."/>
            <person name="Labrenz M."/>
            <person name="Spormann A.M."/>
            <person name="Op den Camp H."/>
            <person name="Overmann J."/>
            <person name="Amann R."/>
            <person name="Jetten M.S.M."/>
            <person name="Mascher T."/>
            <person name="Medema M.H."/>
            <person name="Devos D.P."/>
            <person name="Kaster A.-K."/>
            <person name="Ovreas L."/>
            <person name="Rohde M."/>
            <person name="Galperin M.Y."/>
            <person name="Jogler C."/>
        </authorList>
    </citation>
    <scope>NUCLEOTIDE SEQUENCE [LARGE SCALE GENOMIC DNA]</scope>
    <source>
        <strain evidence="1 2">Q31a</strain>
    </source>
</reference>
<protein>
    <submittedName>
        <fullName evidence="1">Uncharacterized protein</fullName>
    </submittedName>
</protein>
<organism evidence="1 2">
    <name type="scientific">Aureliella helgolandensis</name>
    <dbReference type="NCBI Taxonomy" id="2527968"/>
    <lineage>
        <taxon>Bacteria</taxon>
        <taxon>Pseudomonadati</taxon>
        <taxon>Planctomycetota</taxon>
        <taxon>Planctomycetia</taxon>
        <taxon>Pirellulales</taxon>
        <taxon>Pirellulaceae</taxon>
        <taxon>Aureliella</taxon>
    </lineage>
</organism>
<sequence>MIASLKEPNGNGYGSGGYYDDYSPPEKIIEWAGQRNALLSLEYGKKETEDEPSVATKPPS</sequence>
<evidence type="ECO:0000313" key="1">
    <source>
        <dbReference type="EMBL" id="QDV22252.1"/>
    </source>
</evidence>
<name>A0A518G0X1_9BACT</name>
<dbReference type="Proteomes" id="UP000318017">
    <property type="component" value="Chromosome"/>
</dbReference>
<dbReference type="AlphaFoldDB" id="A0A518G0X1"/>
<accession>A0A518G0X1</accession>
<evidence type="ECO:0000313" key="2">
    <source>
        <dbReference type="Proteomes" id="UP000318017"/>
    </source>
</evidence>
<keyword evidence="2" id="KW-1185">Reference proteome</keyword>
<dbReference type="EMBL" id="CP036298">
    <property type="protein sequence ID" value="QDV22252.1"/>
    <property type="molecule type" value="Genomic_DNA"/>
</dbReference>
<dbReference type="KEGG" id="ahel:Q31a_05360"/>